<dbReference type="InterPro" id="IPR050410">
    <property type="entry name" value="CCR4/nocturin_mRNA_transcr"/>
</dbReference>
<gene>
    <name evidence="2" type="ORF">LOD99_10657</name>
</gene>
<name>A0AAV7KFX4_9METZ</name>
<dbReference type="InterPro" id="IPR005135">
    <property type="entry name" value="Endo/exonuclease/phosphatase"/>
</dbReference>
<dbReference type="SUPFAM" id="SSF56219">
    <property type="entry name" value="DNase I-like"/>
    <property type="match status" value="1"/>
</dbReference>
<dbReference type="InterPro" id="IPR036691">
    <property type="entry name" value="Endo/exonu/phosph_ase_sf"/>
</dbReference>
<evidence type="ECO:0000259" key="1">
    <source>
        <dbReference type="Pfam" id="PF03372"/>
    </source>
</evidence>
<reference evidence="2 3" key="1">
    <citation type="journal article" date="2023" name="BMC Biol.">
        <title>The compact genome of the sponge Oopsacas minuta (Hexactinellida) is lacking key metazoan core genes.</title>
        <authorList>
            <person name="Santini S."/>
            <person name="Schenkelaars Q."/>
            <person name="Jourda C."/>
            <person name="Duchesne M."/>
            <person name="Belahbib H."/>
            <person name="Rocher C."/>
            <person name="Selva M."/>
            <person name="Riesgo A."/>
            <person name="Vervoort M."/>
            <person name="Leys S.P."/>
            <person name="Kodjabachian L."/>
            <person name="Le Bivic A."/>
            <person name="Borchiellini C."/>
            <person name="Claverie J.M."/>
            <person name="Renard E."/>
        </authorList>
    </citation>
    <scope>NUCLEOTIDE SEQUENCE [LARGE SCALE GENOMIC DNA]</scope>
    <source>
        <strain evidence="2">SPO-2</strain>
    </source>
</reference>
<evidence type="ECO:0000313" key="3">
    <source>
        <dbReference type="Proteomes" id="UP001165289"/>
    </source>
</evidence>
<comment type="caution">
    <text evidence="2">The sequence shown here is derived from an EMBL/GenBank/DDBJ whole genome shotgun (WGS) entry which is preliminary data.</text>
</comment>
<dbReference type="PANTHER" id="PTHR12121:SF37">
    <property type="entry name" value="2',5'-PHOSPHODIESTERASE 12"/>
    <property type="match status" value="1"/>
</dbReference>
<dbReference type="GO" id="GO:0000288">
    <property type="term" value="P:nuclear-transcribed mRNA catabolic process, deadenylation-dependent decay"/>
    <property type="evidence" value="ECO:0007669"/>
    <property type="project" value="TreeGrafter"/>
</dbReference>
<dbReference type="PANTHER" id="PTHR12121">
    <property type="entry name" value="CARBON CATABOLITE REPRESSOR PROTEIN 4"/>
    <property type="match status" value="1"/>
</dbReference>
<evidence type="ECO:0000313" key="2">
    <source>
        <dbReference type="EMBL" id="KAI6659768.1"/>
    </source>
</evidence>
<sequence>MRVEENSVLYNSLLLWGEEVSYHFLSLGTIFQICILKDKSNPKRVYLVANTHLHSRPSVPYLRLFQMALLITHMERLVEQYKKREGKEACVLLCGDFNSTPDTGLIQFVQTGMIESNNIDWQPWALNVPTKFVFPGIAMSHSLQLFNACGPTPFTHFAGHYTGTLDYIYCDTQHFKIHDVAPMPALWEVSKETALPNTWFPSDHLPIVCTLNIV</sequence>
<dbReference type="Pfam" id="PF03372">
    <property type="entry name" value="Exo_endo_phos"/>
    <property type="match status" value="1"/>
</dbReference>
<dbReference type="GO" id="GO:0005739">
    <property type="term" value="C:mitochondrion"/>
    <property type="evidence" value="ECO:0007669"/>
    <property type="project" value="TreeGrafter"/>
</dbReference>
<dbReference type="Proteomes" id="UP001165289">
    <property type="component" value="Unassembled WGS sequence"/>
</dbReference>
<dbReference type="EMBL" id="JAKMXF010000050">
    <property type="protein sequence ID" value="KAI6659768.1"/>
    <property type="molecule type" value="Genomic_DNA"/>
</dbReference>
<organism evidence="2 3">
    <name type="scientific">Oopsacas minuta</name>
    <dbReference type="NCBI Taxonomy" id="111878"/>
    <lineage>
        <taxon>Eukaryota</taxon>
        <taxon>Metazoa</taxon>
        <taxon>Porifera</taxon>
        <taxon>Hexactinellida</taxon>
        <taxon>Hexasterophora</taxon>
        <taxon>Lyssacinosida</taxon>
        <taxon>Leucopsacidae</taxon>
        <taxon>Oopsacas</taxon>
    </lineage>
</organism>
<accession>A0AAV7KFX4</accession>
<keyword evidence="3" id="KW-1185">Reference proteome</keyword>
<feature type="domain" description="Endonuclease/exonuclease/phosphatase" evidence="1">
    <location>
        <begin position="72"/>
        <end position="204"/>
    </location>
</feature>
<dbReference type="GO" id="GO:0000175">
    <property type="term" value="F:3'-5'-RNA exonuclease activity"/>
    <property type="evidence" value="ECO:0007669"/>
    <property type="project" value="TreeGrafter"/>
</dbReference>
<proteinExistence type="predicted"/>
<dbReference type="Gene3D" id="3.60.10.10">
    <property type="entry name" value="Endonuclease/exonuclease/phosphatase"/>
    <property type="match status" value="1"/>
</dbReference>
<protein>
    <submittedName>
        <fullName evidence="2">2',5'-phosphodiesterase 12-like</fullName>
    </submittedName>
</protein>
<dbReference type="AlphaFoldDB" id="A0AAV7KFX4"/>